<proteinExistence type="predicted"/>
<reference evidence="9" key="1">
    <citation type="submission" date="2014-09" db="EMBL/GenBank/DDBJ databases">
        <authorList>
            <person name="Gomez-Valero L."/>
        </authorList>
    </citation>
    <scope>NUCLEOTIDE SEQUENCE [LARGE SCALE GENOMIC DNA]</scope>
    <source>
        <strain evidence="9">ATCC700992</strain>
    </source>
</reference>
<keyword evidence="9" id="KW-1185">Reference proteome</keyword>
<dbReference type="KEGG" id="lfa:LFA_3523"/>
<dbReference type="InterPro" id="IPR050291">
    <property type="entry name" value="CDF_Transporter"/>
</dbReference>
<evidence type="ECO:0000256" key="1">
    <source>
        <dbReference type="ARBA" id="ARBA00004141"/>
    </source>
</evidence>
<dbReference type="GO" id="GO:0015086">
    <property type="term" value="F:cadmium ion transmembrane transporter activity"/>
    <property type="evidence" value="ECO:0007669"/>
    <property type="project" value="TreeGrafter"/>
</dbReference>
<feature type="domain" description="Cation efflux protein transmembrane" evidence="7">
    <location>
        <begin position="14"/>
        <end position="214"/>
    </location>
</feature>
<evidence type="ECO:0000256" key="3">
    <source>
        <dbReference type="ARBA" id="ARBA00022692"/>
    </source>
</evidence>
<dbReference type="HOGENOM" id="CLU_056154_0_0_6"/>
<dbReference type="PANTHER" id="PTHR43840">
    <property type="entry name" value="MITOCHONDRIAL METAL TRANSPORTER 1-RELATED"/>
    <property type="match status" value="1"/>
</dbReference>
<dbReference type="Pfam" id="PF01545">
    <property type="entry name" value="Cation_efflux"/>
    <property type="match status" value="1"/>
</dbReference>
<evidence type="ECO:0000313" key="8">
    <source>
        <dbReference type="EMBL" id="CEG58855.1"/>
    </source>
</evidence>
<keyword evidence="5 6" id="KW-0472">Membrane</keyword>
<feature type="transmembrane region" description="Helical" evidence="6">
    <location>
        <begin position="115"/>
        <end position="135"/>
    </location>
</feature>
<dbReference type="EMBL" id="LN614827">
    <property type="protein sequence ID" value="CEG58855.1"/>
    <property type="molecule type" value="Genomic_DNA"/>
</dbReference>
<dbReference type="GO" id="GO:0006882">
    <property type="term" value="P:intracellular zinc ion homeostasis"/>
    <property type="evidence" value="ECO:0007669"/>
    <property type="project" value="TreeGrafter"/>
</dbReference>
<evidence type="ECO:0000313" key="9">
    <source>
        <dbReference type="Proteomes" id="UP000032430"/>
    </source>
</evidence>
<evidence type="ECO:0000256" key="4">
    <source>
        <dbReference type="ARBA" id="ARBA00022989"/>
    </source>
</evidence>
<feature type="transmembrane region" description="Helical" evidence="6">
    <location>
        <begin position="186"/>
        <end position="207"/>
    </location>
</feature>
<evidence type="ECO:0000256" key="6">
    <source>
        <dbReference type="SAM" id="Phobius"/>
    </source>
</evidence>
<dbReference type="OrthoDB" id="2388015at2"/>
<dbReference type="GO" id="GO:0015093">
    <property type="term" value="F:ferrous iron transmembrane transporter activity"/>
    <property type="evidence" value="ECO:0007669"/>
    <property type="project" value="TreeGrafter"/>
</dbReference>
<evidence type="ECO:0000256" key="2">
    <source>
        <dbReference type="ARBA" id="ARBA00022448"/>
    </source>
</evidence>
<organism evidence="8 9">
    <name type="scientific">Legionella fallonii LLAP-10</name>
    <dbReference type="NCBI Taxonomy" id="1212491"/>
    <lineage>
        <taxon>Bacteria</taxon>
        <taxon>Pseudomonadati</taxon>
        <taxon>Pseudomonadota</taxon>
        <taxon>Gammaproteobacteria</taxon>
        <taxon>Legionellales</taxon>
        <taxon>Legionellaceae</taxon>
        <taxon>Legionella</taxon>
    </lineage>
</organism>
<dbReference type="GO" id="GO:0015341">
    <property type="term" value="F:zinc efflux antiporter activity"/>
    <property type="evidence" value="ECO:0007669"/>
    <property type="project" value="TreeGrafter"/>
</dbReference>
<accession>A0A098GA19</accession>
<feature type="transmembrane region" description="Helical" evidence="6">
    <location>
        <begin position="155"/>
        <end position="174"/>
    </location>
</feature>
<dbReference type="Proteomes" id="UP000032430">
    <property type="component" value="Chromosome I"/>
</dbReference>
<dbReference type="InterPro" id="IPR058533">
    <property type="entry name" value="Cation_efflux_TM"/>
</dbReference>
<feature type="transmembrane region" description="Helical" evidence="6">
    <location>
        <begin position="40"/>
        <end position="61"/>
    </location>
</feature>
<feature type="transmembrane region" description="Helical" evidence="6">
    <location>
        <begin position="82"/>
        <end position="103"/>
    </location>
</feature>
<keyword evidence="4 6" id="KW-1133">Transmembrane helix</keyword>
<evidence type="ECO:0000259" key="7">
    <source>
        <dbReference type="Pfam" id="PF01545"/>
    </source>
</evidence>
<keyword evidence="2" id="KW-0813">Transport</keyword>
<dbReference type="PANTHER" id="PTHR43840:SF15">
    <property type="entry name" value="MITOCHONDRIAL METAL TRANSPORTER 1-RELATED"/>
    <property type="match status" value="1"/>
</dbReference>
<dbReference type="AlphaFoldDB" id="A0A098GA19"/>
<sequence length="304" mass="34147">MTNITEGVVEQRVLKISIVVTCFLSLIGIVYGLLSGSLAIVFDGMFDMIDAVMSVLAFLVTRLLTSEGNRRFQYGYWHVEPMVLVFNGSILILVSAYALINAIGSILSGGREMNFDIALIVASFMAVLSISMYGYVRHKNLKINSEFLRLDAHSWLMSGSISLALLVAFAIAQLMEGSRYQHLTPFVDPFVLAIMSTFLFFVPMSTVRNAMRDIFLIAPFSLDEKVRLFLDDLIIRYEFKTYSSYVAKIGRAQFIEIHIVVPPEYPISSVESLDVIRHEIASALGGESPQRWLTIVFTANDRWI</sequence>
<dbReference type="GO" id="GO:0005886">
    <property type="term" value="C:plasma membrane"/>
    <property type="evidence" value="ECO:0007669"/>
    <property type="project" value="TreeGrafter"/>
</dbReference>
<name>A0A098GA19_9GAMM</name>
<protein>
    <submittedName>
        <fullName evidence="8">Putative membrane protein</fullName>
    </submittedName>
</protein>
<dbReference type="RefSeq" id="WP_045097088.1">
    <property type="nucleotide sequence ID" value="NZ_LN614827.1"/>
</dbReference>
<feature type="transmembrane region" description="Helical" evidence="6">
    <location>
        <begin position="12"/>
        <end position="34"/>
    </location>
</feature>
<keyword evidence="3 6" id="KW-0812">Transmembrane</keyword>
<dbReference type="InterPro" id="IPR027469">
    <property type="entry name" value="Cation_efflux_TMD_sf"/>
</dbReference>
<dbReference type="SUPFAM" id="SSF161111">
    <property type="entry name" value="Cation efflux protein transmembrane domain-like"/>
    <property type="match status" value="1"/>
</dbReference>
<gene>
    <name evidence="8" type="ORF">LFA_3523</name>
</gene>
<comment type="subcellular location">
    <subcellularLocation>
        <location evidence="1">Membrane</location>
        <topology evidence="1">Multi-pass membrane protein</topology>
    </subcellularLocation>
</comment>
<evidence type="ECO:0000256" key="5">
    <source>
        <dbReference type="ARBA" id="ARBA00023136"/>
    </source>
</evidence>
<dbReference type="Gene3D" id="1.20.1510.10">
    <property type="entry name" value="Cation efflux protein transmembrane domain"/>
    <property type="match status" value="1"/>
</dbReference>